<evidence type="ECO:0000256" key="2">
    <source>
        <dbReference type="ARBA" id="ARBA00005272"/>
    </source>
</evidence>
<dbReference type="PANTHER" id="PTHR42913">
    <property type="entry name" value="APOPTOSIS-INDUCING FACTOR 1"/>
    <property type="match status" value="1"/>
</dbReference>
<dbReference type="Proteomes" id="UP000664844">
    <property type="component" value="Unassembled WGS sequence"/>
</dbReference>
<evidence type="ECO:0000313" key="8">
    <source>
        <dbReference type="Proteomes" id="UP000664844"/>
    </source>
</evidence>
<dbReference type="Gene3D" id="3.50.50.100">
    <property type="match status" value="1"/>
</dbReference>
<dbReference type="InterPro" id="IPR051169">
    <property type="entry name" value="NADH-Q_oxidoreductase"/>
</dbReference>
<accession>A0ABS3FNZ4</accession>
<comment type="similarity">
    <text evidence="2">Belongs to the NADH dehydrogenase family.</text>
</comment>
<evidence type="ECO:0000313" key="7">
    <source>
        <dbReference type="EMBL" id="MBO0348602.1"/>
    </source>
</evidence>
<evidence type="ECO:0000256" key="5">
    <source>
        <dbReference type="ARBA" id="ARBA00023002"/>
    </source>
</evidence>
<dbReference type="PRINTS" id="PR00411">
    <property type="entry name" value="PNDRDTASEI"/>
</dbReference>
<dbReference type="RefSeq" id="WP_207087147.1">
    <property type="nucleotide sequence ID" value="NZ_JAFLQW010000152.1"/>
</dbReference>
<evidence type="ECO:0000259" key="6">
    <source>
        <dbReference type="Pfam" id="PF07992"/>
    </source>
</evidence>
<comment type="cofactor">
    <cofactor evidence="1">
        <name>FAD</name>
        <dbReference type="ChEBI" id="CHEBI:57692"/>
    </cofactor>
</comment>
<proteinExistence type="inferred from homology"/>
<keyword evidence="5" id="KW-0560">Oxidoreductase</keyword>
<dbReference type="PANTHER" id="PTHR42913:SF4">
    <property type="entry name" value="ALTERNATIVE NAD(P)H-UBIQUINONE OXIDOREDUCTASE C1, CHLOROPLASTIC_MITOCHONDRIAL"/>
    <property type="match status" value="1"/>
</dbReference>
<reference evidence="7 8" key="1">
    <citation type="submission" date="2021-03" db="EMBL/GenBank/DDBJ databases">
        <title>Metabolic Capacity of the Antarctic Cyanobacterium Phormidium pseudopriestleyi that Sustains Oxygenic Photosynthesis in the Presence of Hydrogen Sulfide.</title>
        <authorList>
            <person name="Lumian J.E."/>
            <person name="Jungblut A.D."/>
            <person name="Dillon M.L."/>
            <person name="Hawes I."/>
            <person name="Doran P.T."/>
            <person name="Mackey T.J."/>
            <person name="Dick G.J."/>
            <person name="Grettenberger C.L."/>
            <person name="Sumner D.Y."/>
        </authorList>
    </citation>
    <scope>NUCLEOTIDE SEQUENCE [LARGE SCALE GENOMIC DNA]</scope>
    <source>
        <strain evidence="7 8">FRX01</strain>
    </source>
</reference>
<keyword evidence="3" id="KW-0285">Flavoprotein</keyword>
<dbReference type="Pfam" id="PF07992">
    <property type="entry name" value="Pyr_redox_2"/>
    <property type="match status" value="1"/>
</dbReference>
<evidence type="ECO:0000256" key="4">
    <source>
        <dbReference type="ARBA" id="ARBA00022827"/>
    </source>
</evidence>
<dbReference type="PRINTS" id="PR00368">
    <property type="entry name" value="FADPNR"/>
</dbReference>
<dbReference type="InterPro" id="IPR023753">
    <property type="entry name" value="FAD/NAD-binding_dom"/>
</dbReference>
<dbReference type="EMBL" id="JAFLQW010000152">
    <property type="protein sequence ID" value="MBO0348602.1"/>
    <property type="molecule type" value="Genomic_DNA"/>
</dbReference>
<keyword evidence="4" id="KW-0274">FAD</keyword>
<dbReference type="InterPro" id="IPR036188">
    <property type="entry name" value="FAD/NAD-bd_sf"/>
</dbReference>
<evidence type="ECO:0000256" key="3">
    <source>
        <dbReference type="ARBA" id="ARBA00022630"/>
    </source>
</evidence>
<comment type="caution">
    <text evidence="7">The sequence shown here is derived from an EMBL/GenBank/DDBJ whole genome shotgun (WGS) entry which is preliminary data.</text>
</comment>
<keyword evidence="8" id="KW-1185">Reference proteome</keyword>
<gene>
    <name evidence="7" type="ORF">J0895_05690</name>
</gene>
<sequence>MTEKAKICILGGGFGGLYAALRLSELPWNPPETPEIVLIDNNDRFLFSPLLYELLTGELQSWEIAPPFSELLANTRVRFHQGTVSDINLENRQVHLEDGMEFTYDRAILALGGETPLDLVPGCADYAFPFRTIADAYRLEERLRLLEASDKDKIRIAVVGGGYSGVELACKLADRLQNRGRLRLVEKGTEILQTSTEFNREAALKALEERGIWIDLETTTEEITPDTISLLYRGQVDPIPVDLVIWTVGTQVASVVKSLPVKHTERGQIEVTRTLQAINHPELLAIGDLAYSLDANGQPVPTTAQSAMQQADYAAWNIWASLSDRPLLPFEYQGLGEMMTLGIDNATLTGLGVKLDGQMAHLLRRLAYLYRMPTFDHQLKVGLNWITQPVREFFSQSGLPR</sequence>
<protein>
    <submittedName>
        <fullName evidence="7">NAD(P)/FAD-dependent oxidoreductase</fullName>
    </submittedName>
</protein>
<name>A0ABS3FNZ4_9CYAN</name>
<evidence type="ECO:0000256" key="1">
    <source>
        <dbReference type="ARBA" id="ARBA00001974"/>
    </source>
</evidence>
<feature type="domain" description="FAD/NAD(P)-binding" evidence="6">
    <location>
        <begin position="6"/>
        <end position="311"/>
    </location>
</feature>
<dbReference type="SUPFAM" id="SSF51905">
    <property type="entry name" value="FAD/NAD(P)-binding domain"/>
    <property type="match status" value="2"/>
</dbReference>
<organism evidence="7 8">
    <name type="scientific">Phormidium pseudopriestleyi FRX01</name>
    <dbReference type="NCBI Taxonomy" id="1759528"/>
    <lineage>
        <taxon>Bacteria</taxon>
        <taxon>Bacillati</taxon>
        <taxon>Cyanobacteriota</taxon>
        <taxon>Cyanophyceae</taxon>
        <taxon>Oscillatoriophycideae</taxon>
        <taxon>Oscillatoriales</taxon>
        <taxon>Oscillatoriaceae</taxon>
        <taxon>Phormidium</taxon>
    </lineage>
</organism>